<keyword evidence="1" id="KW-1133">Transmembrane helix</keyword>
<comment type="caution">
    <text evidence="2">The sequence shown here is derived from an EMBL/GenBank/DDBJ whole genome shotgun (WGS) entry which is preliminary data.</text>
</comment>
<keyword evidence="1" id="KW-0472">Membrane</keyword>
<evidence type="ECO:0000256" key="1">
    <source>
        <dbReference type="SAM" id="Phobius"/>
    </source>
</evidence>
<sequence>MAATPERTSRTPVQMAALVVGAVFLLVGVLGFVPESPPATTAWNSPGTTPALLMGLFQVSILHNVVHLLFGIAGVLAARSWRASRIYLVLGGVMYLMLWLFGMLIDRTSPVNFVPVNAADNWLHLLLGLGTIAPGYVLAARRSTGITR</sequence>
<evidence type="ECO:0000313" key="2">
    <source>
        <dbReference type="EMBL" id="MFI7444905.1"/>
    </source>
</evidence>
<keyword evidence="3" id="KW-1185">Reference proteome</keyword>
<reference evidence="2 3" key="1">
    <citation type="submission" date="2024-10" db="EMBL/GenBank/DDBJ databases">
        <title>The Natural Products Discovery Center: Release of the First 8490 Sequenced Strains for Exploring Actinobacteria Biosynthetic Diversity.</title>
        <authorList>
            <person name="Kalkreuter E."/>
            <person name="Kautsar S.A."/>
            <person name="Yang D."/>
            <person name="Bader C.D."/>
            <person name="Teijaro C.N."/>
            <person name="Fluegel L."/>
            <person name="Davis C.M."/>
            <person name="Simpson J.R."/>
            <person name="Lauterbach L."/>
            <person name="Steele A.D."/>
            <person name="Gui C."/>
            <person name="Meng S."/>
            <person name="Li G."/>
            <person name="Viehrig K."/>
            <person name="Ye F."/>
            <person name="Su P."/>
            <person name="Kiefer A.F."/>
            <person name="Nichols A."/>
            <person name="Cepeda A.J."/>
            <person name="Yan W."/>
            <person name="Fan B."/>
            <person name="Jiang Y."/>
            <person name="Adhikari A."/>
            <person name="Zheng C.-J."/>
            <person name="Schuster L."/>
            <person name="Cowan T.M."/>
            <person name="Smanski M.J."/>
            <person name="Chevrette M.G."/>
            <person name="De Carvalho L.P.S."/>
            <person name="Shen B."/>
        </authorList>
    </citation>
    <scope>NUCLEOTIDE SEQUENCE [LARGE SCALE GENOMIC DNA]</scope>
    <source>
        <strain evidence="2 3">NPDC049503</strain>
    </source>
</reference>
<feature type="transmembrane region" description="Helical" evidence="1">
    <location>
        <begin position="53"/>
        <end position="78"/>
    </location>
</feature>
<feature type="transmembrane region" description="Helical" evidence="1">
    <location>
        <begin position="12"/>
        <end position="33"/>
    </location>
</feature>
<feature type="transmembrane region" description="Helical" evidence="1">
    <location>
        <begin position="85"/>
        <end position="102"/>
    </location>
</feature>
<dbReference type="RefSeq" id="WP_397025238.1">
    <property type="nucleotide sequence ID" value="NZ_JBITMB010000010.1"/>
</dbReference>
<dbReference type="Proteomes" id="UP001612928">
    <property type="component" value="Unassembled WGS sequence"/>
</dbReference>
<accession>A0ABW8ADQ1</accession>
<feature type="transmembrane region" description="Helical" evidence="1">
    <location>
        <begin position="122"/>
        <end position="139"/>
    </location>
</feature>
<proteinExistence type="predicted"/>
<gene>
    <name evidence="2" type="ORF">ACIBP5_33440</name>
</gene>
<protein>
    <submittedName>
        <fullName evidence="2">DUF4383 domain-containing protein</fullName>
    </submittedName>
</protein>
<organism evidence="2 3">
    <name type="scientific">Nonomuraea indica</name>
    <dbReference type="NCBI Taxonomy" id="1581193"/>
    <lineage>
        <taxon>Bacteria</taxon>
        <taxon>Bacillati</taxon>
        <taxon>Actinomycetota</taxon>
        <taxon>Actinomycetes</taxon>
        <taxon>Streptosporangiales</taxon>
        <taxon>Streptosporangiaceae</taxon>
        <taxon>Nonomuraea</taxon>
    </lineage>
</organism>
<keyword evidence="1" id="KW-0812">Transmembrane</keyword>
<name>A0ABW8ADQ1_9ACTN</name>
<dbReference type="Pfam" id="PF14325">
    <property type="entry name" value="DUF4383"/>
    <property type="match status" value="1"/>
</dbReference>
<dbReference type="EMBL" id="JBITMB010000010">
    <property type="protein sequence ID" value="MFI7444905.1"/>
    <property type="molecule type" value="Genomic_DNA"/>
</dbReference>
<evidence type="ECO:0000313" key="3">
    <source>
        <dbReference type="Proteomes" id="UP001612928"/>
    </source>
</evidence>